<proteinExistence type="predicted"/>
<dbReference type="EMBL" id="OOIQ01000023">
    <property type="protein sequence ID" value="SPO49125.1"/>
    <property type="molecule type" value="Genomic_DNA"/>
</dbReference>
<evidence type="ECO:0000313" key="2">
    <source>
        <dbReference type="EMBL" id="SPO49125.1"/>
    </source>
</evidence>
<sequence length="191" mass="21442">MVTCVNVVIHDFKIHIFTWSKPSTIKFVMAIIMIPLKKRPFDAPGDMMCSCLGDRFLGTILPATDVSDEAATRQQIEAGACSAIDCLLAIVVCFTNTTSSRKFSRKSSRKSSRHHHHSNPNKRGGWSPPTPFVRICLRDLLVSRHVRRYTWAKDERIAVSSIWDIFRQALVLELAASILAGEVTKHAVNDH</sequence>
<evidence type="ECO:0000256" key="1">
    <source>
        <dbReference type="SAM" id="MobiDB-lite"/>
    </source>
</evidence>
<reference evidence="3" key="1">
    <citation type="submission" date="2018-03" db="EMBL/GenBank/DDBJ databases">
        <authorList>
            <person name="Guldener U."/>
        </authorList>
    </citation>
    <scope>NUCLEOTIDE SEQUENCE [LARGE SCALE GENOMIC DNA]</scope>
    <source>
        <strain evidence="3">ATCC34888</strain>
    </source>
</reference>
<feature type="compositionally biased region" description="Basic residues" evidence="1">
    <location>
        <begin position="104"/>
        <end position="120"/>
    </location>
</feature>
<protein>
    <submittedName>
        <fullName evidence="3">Uncharacterized protein</fullName>
    </submittedName>
</protein>
<evidence type="ECO:0000313" key="4">
    <source>
        <dbReference type="Proteomes" id="UP000325008"/>
    </source>
</evidence>
<feature type="region of interest" description="Disordered" evidence="1">
    <location>
        <begin position="104"/>
        <end position="126"/>
    </location>
</feature>
<dbReference type="EMBL" id="OOIQ01000031">
    <property type="protein sequence ID" value="SPO49378.1"/>
    <property type="molecule type" value="Genomic_DNA"/>
</dbReference>
<organism evidence="3 4">
    <name type="scientific">Pseudozyma antarctica</name>
    <name type="common">Yeast</name>
    <name type="synonym">Candida antarctica</name>
    <dbReference type="NCBI Taxonomy" id="84753"/>
    <lineage>
        <taxon>Eukaryota</taxon>
        <taxon>Fungi</taxon>
        <taxon>Dikarya</taxon>
        <taxon>Basidiomycota</taxon>
        <taxon>Ustilaginomycotina</taxon>
        <taxon>Ustilaginomycetes</taxon>
        <taxon>Ustilaginales</taxon>
        <taxon>Ustilaginaceae</taxon>
        <taxon>Moesziomyces</taxon>
    </lineage>
</organism>
<evidence type="ECO:0000313" key="3">
    <source>
        <dbReference type="EMBL" id="SPO49378.1"/>
    </source>
</evidence>
<gene>
    <name evidence="2" type="ORF">PSANT_06816</name>
    <name evidence="3" type="ORF">PSANT_07071</name>
</gene>
<dbReference type="AlphaFoldDB" id="A0A5C3FYG6"/>
<keyword evidence="4" id="KW-1185">Reference proteome</keyword>
<dbReference type="Proteomes" id="UP000325008">
    <property type="component" value="Unassembled WGS sequence"/>
</dbReference>
<name>A0A5C3FYG6_PSEA2</name>
<accession>A0A5C3FYG6</accession>